<evidence type="ECO:0008006" key="3">
    <source>
        <dbReference type="Google" id="ProtNLM"/>
    </source>
</evidence>
<evidence type="ECO:0000313" key="2">
    <source>
        <dbReference type="EMBL" id="VFK01209.1"/>
    </source>
</evidence>
<accession>A0A450V8Y3</accession>
<dbReference type="EMBL" id="CAADFF010000063">
    <property type="protein sequence ID" value="VFJ94787.1"/>
    <property type="molecule type" value="Genomic_DNA"/>
</dbReference>
<reference evidence="2" key="1">
    <citation type="submission" date="2019-02" db="EMBL/GenBank/DDBJ databases">
        <authorList>
            <person name="Gruber-Vodicka R. H."/>
            <person name="Seah K. B. B."/>
        </authorList>
    </citation>
    <scope>NUCLEOTIDE SEQUENCE</scope>
    <source>
        <strain evidence="2">BECK_M6</strain>
        <strain evidence="1">BECK_M7</strain>
    </source>
</reference>
<organism evidence="2">
    <name type="scientific">Candidatus Kentrum sp. LFY</name>
    <dbReference type="NCBI Taxonomy" id="2126342"/>
    <lineage>
        <taxon>Bacteria</taxon>
        <taxon>Pseudomonadati</taxon>
        <taxon>Pseudomonadota</taxon>
        <taxon>Gammaproteobacteria</taxon>
        <taxon>Candidatus Kentrum</taxon>
    </lineage>
</organism>
<sequence>MKPKIYIETSIVSYLVARGSRDFVATANRKLTREWWETRSACFELVISEFVSREAAAGDADAAARRMNVIRSRNSR</sequence>
<name>A0A450V8Y3_9GAMM</name>
<dbReference type="AlphaFoldDB" id="A0A450V8Y3"/>
<evidence type="ECO:0000313" key="1">
    <source>
        <dbReference type="EMBL" id="VFJ94787.1"/>
    </source>
</evidence>
<dbReference type="EMBL" id="CAADFH010000138">
    <property type="protein sequence ID" value="VFK01209.1"/>
    <property type="molecule type" value="Genomic_DNA"/>
</dbReference>
<protein>
    <recommendedName>
        <fullName evidence="3">PIN domain-containing protein</fullName>
    </recommendedName>
</protein>
<proteinExistence type="predicted"/>
<gene>
    <name evidence="2" type="ORF">BECKLFY1418A_GA0070994_11383</name>
    <name evidence="1" type="ORF">BECKLFY1418B_GA0070995_10632</name>
</gene>